<keyword evidence="2" id="KW-0547">Nucleotide-binding</keyword>
<feature type="compositionally biased region" description="Polar residues" evidence="4">
    <location>
        <begin position="574"/>
        <end position="587"/>
    </location>
</feature>
<dbReference type="SUPFAM" id="SSF100920">
    <property type="entry name" value="Heat shock protein 70kD (HSP70), peptide-binding domain"/>
    <property type="match status" value="1"/>
</dbReference>
<dbReference type="FunCoup" id="A0A6J0C0E9">
    <property type="interactions" value="2772"/>
</dbReference>
<dbReference type="GeneID" id="107224465"/>
<dbReference type="InterPro" id="IPR018181">
    <property type="entry name" value="Heat_shock_70_CS"/>
</dbReference>
<evidence type="ECO:0000313" key="6">
    <source>
        <dbReference type="RefSeq" id="XP_015520012.1"/>
    </source>
</evidence>
<dbReference type="Pfam" id="PF00012">
    <property type="entry name" value="HSP70"/>
    <property type="match status" value="2"/>
</dbReference>
<dbReference type="PROSITE" id="PS01036">
    <property type="entry name" value="HSP70_3"/>
    <property type="match status" value="1"/>
</dbReference>
<dbReference type="AlphaFoldDB" id="A0A6J0C0E9"/>
<feature type="region of interest" description="Disordered" evidence="4">
    <location>
        <begin position="814"/>
        <end position="872"/>
    </location>
</feature>
<dbReference type="RefSeq" id="XP_015520012.1">
    <property type="nucleotide sequence ID" value="XM_015664526.2"/>
</dbReference>
<feature type="compositionally biased region" description="Basic and acidic residues" evidence="4">
    <location>
        <begin position="863"/>
        <end position="872"/>
    </location>
</feature>
<dbReference type="FunFam" id="3.30.420.40:FF:000495">
    <property type="entry name" value="Heat shock protein 4b"/>
    <property type="match status" value="1"/>
</dbReference>
<dbReference type="OrthoDB" id="434160at2759"/>
<dbReference type="CDD" id="cd10228">
    <property type="entry name" value="ASKHA_NBD_HSP70_HSPA4_like"/>
    <property type="match status" value="1"/>
</dbReference>
<dbReference type="FunFam" id="1.20.1270.10:FF:000002">
    <property type="entry name" value="Heat shock 70 kDa protein 4"/>
    <property type="match status" value="1"/>
</dbReference>
<evidence type="ECO:0000256" key="4">
    <source>
        <dbReference type="SAM" id="MobiDB-lite"/>
    </source>
</evidence>
<evidence type="ECO:0000256" key="1">
    <source>
        <dbReference type="ARBA" id="ARBA00007381"/>
    </source>
</evidence>
<dbReference type="FunFam" id="3.30.30.30:FF:000002">
    <property type="entry name" value="Heat shock 70 kDa protein 4"/>
    <property type="match status" value="1"/>
</dbReference>
<dbReference type="GO" id="GO:0005634">
    <property type="term" value="C:nucleus"/>
    <property type="evidence" value="ECO:0007669"/>
    <property type="project" value="TreeGrafter"/>
</dbReference>
<name>A0A6J0C0E9_NEOLC</name>
<protein>
    <submittedName>
        <fullName evidence="6">Heat shock 70 kDa protein 4 isoform X1</fullName>
    </submittedName>
</protein>
<dbReference type="SUPFAM" id="SSF100934">
    <property type="entry name" value="Heat shock protein 70kD (HSP70), C-terminal subdomain"/>
    <property type="match status" value="2"/>
</dbReference>
<feature type="region of interest" description="Disordered" evidence="4">
    <location>
        <begin position="496"/>
        <end position="603"/>
    </location>
</feature>
<evidence type="ECO:0000256" key="2">
    <source>
        <dbReference type="ARBA" id="ARBA00022741"/>
    </source>
</evidence>
<feature type="compositionally biased region" description="Basic and acidic residues" evidence="4">
    <location>
        <begin position="499"/>
        <end position="521"/>
    </location>
</feature>
<feature type="compositionally biased region" description="Basic and acidic residues" evidence="4">
    <location>
        <begin position="827"/>
        <end position="846"/>
    </location>
</feature>
<dbReference type="InterPro" id="IPR043129">
    <property type="entry name" value="ATPase_NBD"/>
</dbReference>
<dbReference type="Gene3D" id="3.30.30.30">
    <property type="match status" value="1"/>
</dbReference>
<evidence type="ECO:0000256" key="3">
    <source>
        <dbReference type="ARBA" id="ARBA00022840"/>
    </source>
</evidence>
<dbReference type="GO" id="GO:0140662">
    <property type="term" value="F:ATP-dependent protein folding chaperone"/>
    <property type="evidence" value="ECO:0007669"/>
    <property type="project" value="InterPro"/>
</dbReference>
<dbReference type="KEGG" id="nlo:107224465"/>
<evidence type="ECO:0000313" key="5">
    <source>
        <dbReference type="Proteomes" id="UP000829291"/>
    </source>
</evidence>
<dbReference type="Gene3D" id="2.60.34.10">
    <property type="entry name" value="Substrate Binding Domain Of DNAk, Chain A, domain 1"/>
    <property type="match status" value="1"/>
</dbReference>
<feature type="compositionally biased region" description="Basic and acidic residues" evidence="4">
    <location>
        <begin position="530"/>
        <end position="540"/>
    </location>
</feature>
<dbReference type="Gene3D" id="1.20.1270.10">
    <property type="match status" value="1"/>
</dbReference>
<gene>
    <name evidence="6" type="primary">LOC107224465</name>
</gene>
<feature type="compositionally biased region" description="Polar residues" evidence="4">
    <location>
        <begin position="847"/>
        <end position="862"/>
    </location>
</feature>
<dbReference type="GO" id="GO:0005524">
    <property type="term" value="F:ATP binding"/>
    <property type="evidence" value="ECO:0007669"/>
    <property type="project" value="UniProtKB-KW"/>
</dbReference>
<keyword evidence="3" id="KW-0067">ATP-binding</keyword>
<dbReference type="InterPro" id="IPR013126">
    <property type="entry name" value="Hsp_70_fam"/>
</dbReference>
<proteinExistence type="inferred from homology"/>
<dbReference type="SUPFAM" id="SSF53067">
    <property type="entry name" value="Actin-like ATPase domain"/>
    <property type="match status" value="2"/>
</dbReference>
<keyword evidence="5" id="KW-1185">Reference proteome</keyword>
<sequence length="872" mass="97128">MAAMSVIGIDFGNESCYVAVARAGGIETIANDYSLRSTPSCVAFSGKNRILGVAAKNQMVTNMKNTISGFKRLLGRKYNDPHVQRELRSLGYKTSQQPDGSIGIHVHYLGEDHVFSPEQITGMLFTKLKDVSETALQTAVNDCVISVPSYFTQAERHALLDAARIAGLNVLRLFNETTATALCYGIYKQDLPAPEAAPRNVVFVDCGHASLQVSVCAFHKGKLKMLASSADPQLGGREIDSILADHFCKEFQTRYKVDAHNNPRAYLRLLAEVEKLKKQMSANSTTLPLNIECFIDEKDVHGDLKRADMENMCAHLFKRVEVTLKQCLVDSKLKLEDIHSVEIAGGSSRVPAIKRLIEEVFGRGTSTTLNQDESVARGCALQCAMLSPAVRVREFSVTDIQPYPIKLTWDAAAGEEGEMEVFERNHPVPFSKMLTFYRAEPFTLTASYSFTPPHYPIDHIGTFAVKNVKPTAEGESSKVKVKVRVNLNGMLTIASASLVEKREPTQQEKEDEEKQQQKENSMDIDQQQADAKKGIDKPDQEAQANEPPAPEVSADKRRRNSDAEDGSRGVKGPSYSSRILSWLGSSNDKNEDGKGKKKGPTVRSIELPVITNVSGLSQKELDAAIERECKMIAEDRQEKERIDVRNALEEYVYELRAKLSDEDQLATFVTDTDRETLCQTLDDTENWLYEEGEDCQRQVYSDRLSRLKSQGEPIRDRKLEFEGRNQAVEELAGALQITKKSLDQIRQSAAAAAAGGQEESKYSHLTDEEIKKVEKAVDDKWAWLEEKRIALSGLQRTQQPPVTVAQIRAEKQALDSVVLPILNKPKPKAEPPKEDKSKEKTGDDQKNNQNSQGDGHSQNNKHQPNDDKMDVE</sequence>
<dbReference type="PANTHER" id="PTHR45639:SF4">
    <property type="entry name" value="HSC70CB, ISOFORM G"/>
    <property type="match status" value="1"/>
</dbReference>
<dbReference type="InParanoid" id="A0A6J0C0E9"/>
<dbReference type="InterPro" id="IPR029047">
    <property type="entry name" value="HSP70_peptide-bd_sf"/>
</dbReference>
<comment type="similarity">
    <text evidence="1">Belongs to the heat shock protein 70 family.</text>
</comment>
<dbReference type="InterPro" id="IPR029048">
    <property type="entry name" value="HSP70_C_sf"/>
</dbReference>
<dbReference type="Proteomes" id="UP000829291">
    <property type="component" value="Chromosome 6"/>
</dbReference>
<dbReference type="CTD" id="136035182"/>
<organism evidence="6">
    <name type="scientific">Neodiprion lecontei</name>
    <name type="common">Redheaded pine sawfly</name>
    <dbReference type="NCBI Taxonomy" id="441921"/>
    <lineage>
        <taxon>Eukaryota</taxon>
        <taxon>Metazoa</taxon>
        <taxon>Ecdysozoa</taxon>
        <taxon>Arthropoda</taxon>
        <taxon>Hexapoda</taxon>
        <taxon>Insecta</taxon>
        <taxon>Pterygota</taxon>
        <taxon>Neoptera</taxon>
        <taxon>Endopterygota</taxon>
        <taxon>Hymenoptera</taxon>
        <taxon>Tenthredinoidea</taxon>
        <taxon>Diprionidae</taxon>
        <taxon>Diprioninae</taxon>
        <taxon>Neodiprion</taxon>
    </lineage>
</organism>
<dbReference type="PANTHER" id="PTHR45639">
    <property type="entry name" value="HSC70CB, ISOFORM G-RELATED"/>
    <property type="match status" value="1"/>
</dbReference>
<dbReference type="FunFam" id="3.90.640.10:FF:000004">
    <property type="entry name" value="Heat shock 70 kDa protein 4"/>
    <property type="match status" value="1"/>
</dbReference>
<dbReference type="GO" id="GO:0005829">
    <property type="term" value="C:cytosol"/>
    <property type="evidence" value="ECO:0007669"/>
    <property type="project" value="TreeGrafter"/>
</dbReference>
<dbReference type="FunFam" id="3.30.420.40:FF:000171">
    <property type="entry name" value="Heat shock 70 kDa protein 4"/>
    <property type="match status" value="1"/>
</dbReference>
<dbReference type="Gene3D" id="3.30.420.40">
    <property type="match status" value="2"/>
</dbReference>
<dbReference type="Gene3D" id="3.90.640.10">
    <property type="entry name" value="Actin, Chain A, domain 4"/>
    <property type="match status" value="1"/>
</dbReference>
<keyword evidence="6" id="KW-0346">Stress response</keyword>
<reference evidence="6" key="1">
    <citation type="submission" date="2025-08" db="UniProtKB">
        <authorList>
            <consortium name="RefSeq"/>
        </authorList>
    </citation>
    <scope>IDENTIFICATION</scope>
    <source>
        <tissue evidence="6">Thorax and Abdomen</tissue>
    </source>
</reference>
<accession>A0A6J0C0E9</accession>
<dbReference type="PRINTS" id="PR00301">
    <property type="entry name" value="HEATSHOCK70"/>
</dbReference>